<dbReference type="Pfam" id="PF01728">
    <property type="entry name" value="FtsJ"/>
    <property type="match status" value="1"/>
</dbReference>
<evidence type="ECO:0000256" key="7">
    <source>
        <dbReference type="SAM" id="MobiDB-lite"/>
    </source>
</evidence>
<dbReference type="AlphaFoldDB" id="D4B2A5"/>
<evidence type="ECO:0000259" key="8">
    <source>
        <dbReference type="Pfam" id="PF01728"/>
    </source>
</evidence>
<evidence type="ECO:0000256" key="1">
    <source>
        <dbReference type="ARBA" id="ARBA00009258"/>
    </source>
</evidence>
<keyword evidence="4" id="KW-0808">Transferase</keyword>
<dbReference type="GO" id="GO:0005739">
    <property type="term" value="C:mitochondrion"/>
    <property type="evidence" value="ECO:0007669"/>
    <property type="project" value="TreeGrafter"/>
</dbReference>
<dbReference type="GeneID" id="9523685"/>
<comment type="caution">
    <text evidence="9">The sequence shown here is derived from an EMBL/GenBank/DDBJ whole genome shotgun (WGS) entry which is preliminary data.</text>
</comment>
<evidence type="ECO:0000313" key="10">
    <source>
        <dbReference type="Proteomes" id="UP000008866"/>
    </source>
</evidence>
<dbReference type="InterPro" id="IPR029063">
    <property type="entry name" value="SAM-dependent_MTases_sf"/>
</dbReference>
<feature type="region of interest" description="Disordered" evidence="7">
    <location>
        <begin position="55"/>
        <end position="91"/>
    </location>
</feature>
<proteinExistence type="inferred from homology"/>
<evidence type="ECO:0000256" key="5">
    <source>
        <dbReference type="ARBA" id="ARBA00022691"/>
    </source>
</evidence>
<reference evidence="10" key="1">
    <citation type="journal article" date="2011" name="Genome Biol.">
        <title>Comparative and functional genomics provide insights into the pathogenicity of dermatophytic fungi.</title>
        <authorList>
            <person name="Burmester A."/>
            <person name="Shelest E."/>
            <person name="Gloeckner G."/>
            <person name="Heddergott C."/>
            <person name="Schindler S."/>
            <person name="Staib P."/>
            <person name="Heidel A."/>
            <person name="Felder M."/>
            <person name="Petzold A."/>
            <person name="Szafranski K."/>
            <person name="Feuermann M."/>
            <person name="Pedruzzi I."/>
            <person name="Priebe S."/>
            <person name="Groth M."/>
            <person name="Winkler R."/>
            <person name="Li W."/>
            <person name="Kniemeyer O."/>
            <person name="Schroeckh V."/>
            <person name="Hertweck C."/>
            <person name="Hube B."/>
            <person name="White T.C."/>
            <person name="Platzer M."/>
            <person name="Guthke R."/>
            <person name="Heitman J."/>
            <person name="Woestemeyer J."/>
            <person name="Zipfel P.F."/>
            <person name="Monod M."/>
            <person name="Brakhage A.A."/>
        </authorList>
    </citation>
    <scope>NUCLEOTIDE SEQUENCE [LARGE SCALE GENOMIC DNA]</scope>
    <source>
        <strain evidence="10">ATCC MYA-4681 / CBS 112371</strain>
    </source>
</reference>
<keyword evidence="10" id="KW-1185">Reference proteome</keyword>
<dbReference type="SUPFAM" id="SSF53335">
    <property type="entry name" value="S-adenosyl-L-methionine-dependent methyltransferases"/>
    <property type="match status" value="1"/>
</dbReference>
<keyword evidence="2" id="KW-0698">rRNA processing</keyword>
<keyword evidence="3" id="KW-0489">Methyltransferase</keyword>
<dbReference type="InterPro" id="IPR050082">
    <property type="entry name" value="RNA_methyltr_RlmE"/>
</dbReference>
<keyword evidence="5" id="KW-0949">S-adenosyl-L-methionine</keyword>
<dbReference type="Gene3D" id="3.40.50.150">
    <property type="entry name" value="Vaccinia Virus protein VP39"/>
    <property type="match status" value="1"/>
</dbReference>
<protein>
    <recommendedName>
        <fullName evidence="6">rRNA methyltransferase 2, mitochondrial</fullName>
    </recommendedName>
</protein>
<dbReference type="eggNOG" id="KOG4589">
    <property type="taxonomic scope" value="Eukaryota"/>
</dbReference>
<organism evidence="9 10">
    <name type="scientific">Arthroderma benhamiae (strain ATCC MYA-4681 / CBS 112371)</name>
    <name type="common">Trichophyton mentagrophytes</name>
    <dbReference type="NCBI Taxonomy" id="663331"/>
    <lineage>
        <taxon>Eukaryota</taxon>
        <taxon>Fungi</taxon>
        <taxon>Dikarya</taxon>
        <taxon>Ascomycota</taxon>
        <taxon>Pezizomycotina</taxon>
        <taxon>Eurotiomycetes</taxon>
        <taxon>Eurotiomycetidae</taxon>
        <taxon>Onygenales</taxon>
        <taxon>Arthrodermataceae</taxon>
        <taxon>Trichophyton</taxon>
    </lineage>
</organism>
<dbReference type="EMBL" id="ABSU01000029">
    <property type="protein sequence ID" value="EFE30471.1"/>
    <property type="molecule type" value="Genomic_DNA"/>
</dbReference>
<dbReference type="PANTHER" id="PTHR10920:SF18">
    <property type="entry name" value="RRNA METHYLTRANSFERASE 2, MITOCHONDRIAL"/>
    <property type="match status" value="1"/>
</dbReference>
<dbReference type="OMA" id="MVQGFEF"/>
<evidence type="ECO:0000256" key="6">
    <source>
        <dbReference type="ARBA" id="ARBA00041184"/>
    </source>
</evidence>
<comment type="similarity">
    <text evidence="1">Belongs to the class I-like SAM-binding methyltransferase superfamily. RNA methyltransferase RlmE family.</text>
</comment>
<evidence type="ECO:0000256" key="2">
    <source>
        <dbReference type="ARBA" id="ARBA00022552"/>
    </source>
</evidence>
<accession>D4B2A5</accession>
<feature type="domain" description="Ribosomal RNA methyltransferase FtsJ" evidence="8">
    <location>
        <begin position="9"/>
        <end position="205"/>
    </location>
</feature>
<sequence>MKVERDMHQVAFNLTKPRGRVVGVDIIPAQPPRGVSTIQGNFLSPRVQEYVKDFVRDPNRGRPRSQLPALSEQGKSSPTTEPGVKTDGGYIDLERSSSAHINKGDGAAPLPMIAKVGSVDVILSDMLMNTSGTKSRDHLGSMVCVELPEELCNAALDFASNVLKEGGHFVCKYYQGPGEKDFENELKRLFHRVYREKPESSRSVSLLYQLVFLYLPGLANEYAQESKEAYFIGIRRRSEKTPKKLEYLDSFRA</sequence>
<evidence type="ECO:0000256" key="3">
    <source>
        <dbReference type="ARBA" id="ARBA00022603"/>
    </source>
</evidence>
<dbReference type="KEGG" id="abe:ARB_02633"/>
<name>D4B2A5_ARTBC</name>
<dbReference type="InterPro" id="IPR002877">
    <property type="entry name" value="RNA_MeTrfase_FtsJ_dom"/>
</dbReference>
<dbReference type="GO" id="GO:0008650">
    <property type="term" value="F:rRNA (uridine-2'-O-)-methyltransferase activity"/>
    <property type="evidence" value="ECO:0007669"/>
    <property type="project" value="TreeGrafter"/>
</dbReference>
<dbReference type="PANTHER" id="PTHR10920">
    <property type="entry name" value="RIBOSOMAL RNA METHYLTRANSFERASE"/>
    <property type="match status" value="1"/>
</dbReference>
<dbReference type="RefSeq" id="XP_003011111.1">
    <property type="nucleotide sequence ID" value="XM_003011065.1"/>
</dbReference>
<evidence type="ECO:0000256" key="4">
    <source>
        <dbReference type="ARBA" id="ARBA00022679"/>
    </source>
</evidence>
<gene>
    <name evidence="9" type="ORF">ARB_02633</name>
</gene>
<evidence type="ECO:0000313" key="9">
    <source>
        <dbReference type="EMBL" id="EFE30471.1"/>
    </source>
</evidence>
<dbReference type="HOGENOM" id="CLU_009422_2_0_1"/>
<dbReference type="STRING" id="663331.D4B2A5"/>
<dbReference type="Proteomes" id="UP000008866">
    <property type="component" value="Unassembled WGS sequence"/>
</dbReference>